<evidence type="ECO:0000313" key="3">
    <source>
        <dbReference type="Proteomes" id="UP001558713"/>
    </source>
</evidence>
<keyword evidence="3" id="KW-1185">Reference proteome</keyword>
<accession>A0ABD1AGI1</accession>
<protein>
    <recommendedName>
        <fullName evidence="1">Reverse transcriptase zinc-binding domain-containing protein</fullName>
    </recommendedName>
</protein>
<dbReference type="EMBL" id="JBANAX010000657">
    <property type="protein sequence ID" value="KAL1198850.1"/>
    <property type="molecule type" value="Genomic_DNA"/>
</dbReference>
<evidence type="ECO:0000259" key="1">
    <source>
        <dbReference type="Pfam" id="PF13966"/>
    </source>
</evidence>
<reference evidence="2 3" key="1">
    <citation type="submission" date="2024-04" db="EMBL/GenBank/DDBJ databases">
        <title>Genome assembly C_amara_ONT_v2.</title>
        <authorList>
            <person name="Yant L."/>
            <person name="Moore C."/>
            <person name="Slenker M."/>
        </authorList>
    </citation>
    <scope>NUCLEOTIDE SEQUENCE [LARGE SCALE GENOMIC DNA]</scope>
    <source>
        <tissue evidence="2">Leaf</tissue>
    </source>
</reference>
<dbReference type="Proteomes" id="UP001558713">
    <property type="component" value="Unassembled WGS sequence"/>
</dbReference>
<dbReference type="AlphaFoldDB" id="A0ABD1AGI1"/>
<gene>
    <name evidence="2" type="ORF">V5N11_008470</name>
</gene>
<name>A0ABD1AGI1_CARAN</name>
<feature type="domain" description="Reverse transcriptase zinc-binding" evidence="1">
    <location>
        <begin position="93"/>
        <end position="177"/>
    </location>
</feature>
<dbReference type="Pfam" id="PF13966">
    <property type="entry name" value="zf-RVT"/>
    <property type="match status" value="1"/>
</dbReference>
<organism evidence="2 3">
    <name type="scientific">Cardamine amara subsp. amara</name>
    <dbReference type="NCBI Taxonomy" id="228776"/>
    <lineage>
        <taxon>Eukaryota</taxon>
        <taxon>Viridiplantae</taxon>
        <taxon>Streptophyta</taxon>
        <taxon>Embryophyta</taxon>
        <taxon>Tracheophyta</taxon>
        <taxon>Spermatophyta</taxon>
        <taxon>Magnoliopsida</taxon>
        <taxon>eudicotyledons</taxon>
        <taxon>Gunneridae</taxon>
        <taxon>Pentapetalae</taxon>
        <taxon>rosids</taxon>
        <taxon>malvids</taxon>
        <taxon>Brassicales</taxon>
        <taxon>Brassicaceae</taxon>
        <taxon>Cardamineae</taxon>
        <taxon>Cardamine</taxon>
    </lineage>
</organism>
<sequence>MEVQSGSQTSFWFDNWSSLGRLYETHRERGFINMGIRAGATVADAIGIRRRRRHRNEELNNIERELDKFWDLGSTEDDIAMWRRSDGTFKSRFSSSETWEQIRHGGQIKEWHKGVWFSGATSKYSFLLWLATHNRLTMGDGMIAWNRGIISSCIFCQQSMESRDHLFFECNFSARIWEVLTRKLLQQRYTTSFTDILMLLSGSSFDKTTGFILCYVYQATVHKIWHERNRRRHGELPHSSGYLIAFIDRMVRNRISSIHSLDRSKLEDGLIVWFGSRA</sequence>
<comment type="caution">
    <text evidence="2">The sequence shown here is derived from an EMBL/GenBank/DDBJ whole genome shotgun (WGS) entry which is preliminary data.</text>
</comment>
<proteinExistence type="predicted"/>
<evidence type="ECO:0000313" key="2">
    <source>
        <dbReference type="EMBL" id="KAL1198850.1"/>
    </source>
</evidence>
<dbReference type="InterPro" id="IPR026960">
    <property type="entry name" value="RVT-Znf"/>
</dbReference>